<dbReference type="NCBIfam" id="TIGR00594">
    <property type="entry name" value="polc"/>
    <property type="match status" value="1"/>
</dbReference>
<dbReference type="Pfam" id="PF17657">
    <property type="entry name" value="DNA_pol3_finger"/>
    <property type="match status" value="1"/>
</dbReference>
<feature type="domain" description="Bacterial DNA polymerase III alpha subunit NTPase" evidence="9">
    <location>
        <begin position="2"/>
        <end position="84"/>
    </location>
</feature>
<comment type="catalytic activity">
    <reaction evidence="7">
        <text>DNA(n) + a 2'-deoxyribonucleoside 5'-triphosphate = DNA(n+1) + diphosphate</text>
        <dbReference type="Rhea" id="RHEA:22508"/>
        <dbReference type="Rhea" id="RHEA-COMP:17339"/>
        <dbReference type="Rhea" id="RHEA-COMP:17340"/>
        <dbReference type="ChEBI" id="CHEBI:33019"/>
        <dbReference type="ChEBI" id="CHEBI:61560"/>
        <dbReference type="ChEBI" id="CHEBI:173112"/>
        <dbReference type="EC" id="2.7.7.7"/>
    </reaction>
</comment>
<keyword evidence="6" id="KW-0239">DNA-directed DNA polymerase</keyword>
<dbReference type="GO" id="GO:0003887">
    <property type="term" value="F:DNA-directed DNA polymerase activity"/>
    <property type="evidence" value="ECO:0007669"/>
    <property type="project" value="UniProtKB-KW"/>
</dbReference>
<protein>
    <recommendedName>
        <fullName evidence="2">DNA-directed DNA polymerase</fullName>
        <ecNumber evidence="2">2.7.7.7</ecNumber>
    </recommendedName>
</protein>
<feature type="domain" description="DNA polymerase III alpha subunit finger" evidence="11">
    <location>
        <begin position="87"/>
        <end position="248"/>
    </location>
</feature>
<dbReference type="InterPro" id="IPR004365">
    <property type="entry name" value="NA-bd_OB_tRNA"/>
</dbReference>
<evidence type="ECO:0000256" key="1">
    <source>
        <dbReference type="ARBA" id="ARBA00004496"/>
    </source>
</evidence>
<dbReference type="CDD" id="cd04485">
    <property type="entry name" value="DnaE_OBF"/>
    <property type="match status" value="1"/>
</dbReference>
<reference evidence="12" key="1">
    <citation type="submission" date="2020-05" db="EMBL/GenBank/DDBJ databases">
        <authorList>
            <person name="Chiriac C."/>
            <person name="Salcher M."/>
            <person name="Ghai R."/>
            <person name="Kavagutti S V."/>
        </authorList>
    </citation>
    <scope>NUCLEOTIDE SEQUENCE</scope>
</reference>
<evidence type="ECO:0000256" key="5">
    <source>
        <dbReference type="ARBA" id="ARBA00022705"/>
    </source>
</evidence>
<dbReference type="EC" id="2.7.7.7" evidence="2"/>
<dbReference type="PANTHER" id="PTHR32294">
    <property type="entry name" value="DNA POLYMERASE III SUBUNIT ALPHA"/>
    <property type="match status" value="1"/>
</dbReference>
<evidence type="ECO:0000313" key="12">
    <source>
        <dbReference type="EMBL" id="CAB4879946.1"/>
    </source>
</evidence>
<evidence type="ECO:0000256" key="6">
    <source>
        <dbReference type="ARBA" id="ARBA00022932"/>
    </source>
</evidence>
<dbReference type="GO" id="GO:0008408">
    <property type="term" value="F:3'-5' exonuclease activity"/>
    <property type="evidence" value="ECO:0007669"/>
    <property type="project" value="InterPro"/>
</dbReference>
<evidence type="ECO:0000256" key="2">
    <source>
        <dbReference type="ARBA" id="ARBA00012417"/>
    </source>
</evidence>
<dbReference type="Pfam" id="PF01336">
    <property type="entry name" value="tRNA_anti-codon"/>
    <property type="match status" value="1"/>
</dbReference>
<evidence type="ECO:0000256" key="7">
    <source>
        <dbReference type="ARBA" id="ARBA00049244"/>
    </source>
</evidence>
<gene>
    <name evidence="12" type="ORF">UFOPK3444_01305</name>
</gene>
<sequence length="681" mass="73530">MIDSDPEAKEIVEVARGLEGVVRNSSVHAAGVVIADRPLTDIAPVQLAETNEVDENGKKRYRVVTAFSQKPIEQLGLLKMDFLGLRNLDVIVDAVKLIEEATGTKPDIDTLPLDDPATFKMLAKADSVGIFQFESEGMRKALRQVKPTEFGDLIALVALYRPGAMDKIPDYARGKLDPDGITYKDSRLEPILAETKGVILYQEQAMLISKEIAGFSGARADDLRKAIGKKDRNAMAALKDEFFAGCRTSGTSEATVAWIWEANERAADYSFNKSHAACYALISYRTSWLKANYPAQYMAALVSSVMSTKDKVPFYLSHADEMGLVLLPPDVNGSEHGFSVEGTSIRFGLDAVKGVGYQAVEAILGAREESRFDSIFDFCERVDGRMVNKGAIEALIKAGAFDSTGSTRKGMLAVVEQAISGGQQTRQDAETGQGNLFAGLDDDSAVTESIRPSIPSGEFERKELLAGERDSTGIYISAHPLREVRAAMAKAVDCGIGGLGERKDRERVTTGGIITKVARVRTRAGDPMIRAVLEDQEGACDLLIFKKGVEKLGHLLEEDRILIVNGELDRKDEGRPTILIREVKEFEPTDDEIRDAEAAAQVEEAGITVRVPASGVAGQVLEDLKDLLAANPGGSPVTLELPAKDGVRTIVLGEDMKVNASPGVRSQIEDLLGVGSLAEAA</sequence>
<evidence type="ECO:0000259" key="11">
    <source>
        <dbReference type="Pfam" id="PF17657"/>
    </source>
</evidence>
<evidence type="ECO:0000256" key="4">
    <source>
        <dbReference type="ARBA" id="ARBA00022695"/>
    </source>
</evidence>
<dbReference type="GO" id="GO:0005737">
    <property type="term" value="C:cytoplasm"/>
    <property type="evidence" value="ECO:0007669"/>
    <property type="project" value="UniProtKB-SubCell"/>
</dbReference>
<keyword evidence="3" id="KW-0808">Transferase</keyword>
<dbReference type="PANTHER" id="PTHR32294:SF0">
    <property type="entry name" value="DNA POLYMERASE III SUBUNIT ALPHA"/>
    <property type="match status" value="1"/>
</dbReference>
<dbReference type="InterPro" id="IPR011708">
    <property type="entry name" value="DNA_pol3_alpha_NTPase_dom"/>
</dbReference>
<dbReference type="InterPro" id="IPR004805">
    <property type="entry name" value="DnaE2/DnaE/PolC"/>
</dbReference>
<dbReference type="Pfam" id="PF07733">
    <property type="entry name" value="DNA_pol3_alpha"/>
    <property type="match status" value="1"/>
</dbReference>
<dbReference type="AlphaFoldDB" id="A0A6J7EAF4"/>
<name>A0A6J7EAF4_9ZZZZ</name>
<feature type="domain" description="OB" evidence="8">
    <location>
        <begin position="509"/>
        <end position="584"/>
    </location>
</feature>
<feature type="domain" description="DNA polymerase helix-hairpin-helix motif" evidence="10">
    <location>
        <begin position="323"/>
        <end position="409"/>
    </location>
</feature>
<dbReference type="GO" id="GO:0003676">
    <property type="term" value="F:nucleic acid binding"/>
    <property type="evidence" value="ECO:0007669"/>
    <property type="project" value="InterPro"/>
</dbReference>
<evidence type="ECO:0000259" key="10">
    <source>
        <dbReference type="Pfam" id="PF14579"/>
    </source>
</evidence>
<comment type="subcellular location">
    <subcellularLocation>
        <location evidence="1">Cytoplasm</location>
    </subcellularLocation>
</comment>
<keyword evidence="4" id="KW-0548">Nucleotidyltransferase</keyword>
<dbReference type="InterPro" id="IPR029460">
    <property type="entry name" value="DNAPol_HHH"/>
</dbReference>
<dbReference type="InterPro" id="IPR040982">
    <property type="entry name" value="DNA_pol3_finger"/>
</dbReference>
<dbReference type="GO" id="GO:0006260">
    <property type="term" value="P:DNA replication"/>
    <property type="evidence" value="ECO:0007669"/>
    <property type="project" value="UniProtKB-KW"/>
</dbReference>
<dbReference type="Pfam" id="PF14579">
    <property type="entry name" value="HHH_6"/>
    <property type="match status" value="1"/>
</dbReference>
<dbReference type="Gene3D" id="1.10.150.870">
    <property type="match status" value="1"/>
</dbReference>
<evidence type="ECO:0000256" key="3">
    <source>
        <dbReference type="ARBA" id="ARBA00022679"/>
    </source>
</evidence>
<evidence type="ECO:0000259" key="9">
    <source>
        <dbReference type="Pfam" id="PF07733"/>
    </source>
</evidence>
<evidence type="ECO:0000259" key="8">
    <source>
        <dbReference type="Pfam" id="PF01336"/>
    </source>
</evidence>
<dbReference type="EMBL" id="CAFBLU010000026">
    <property type="protein sequence ID" value="CAB4879946.1"/>
    <property type="molecule type" value="Genomic_DNA"/>
</dbReference>
<accession>A0A6J7EAF4</accession>
<keyword evidence="5" id="KW-0235">DNA replication</keyword>
<organism evidence="12">
    <name type="scientific">freshwater metagenome</name>
    <dbReference type="NCBI Taxonomy" id="449393"/>
    <lineage>
        <taxon>unclassified sequences</taxon>
        <taxon>metagenomes</taxon>
        <taxon>ecological metagenomes</taxon>
    </lineage>
</organism>
<proteinExistence type="predicted"/>